<protein>
    <recommendedName>
        <fullName evidence="5">MFS transporter</fullName>
    </recommendedName>
</protein>
<name>A0A2P8EC27_9ACTN</name>
<dbReference type="EMBL" id="PYGE01000002">
    <property type="protein sequence ID" value="PSL07021.1"/>
    <property type="molecule type" value="Genomic_DNA"/>
</dbReference>
<keyword evidence="1" id="KW-0812">Transmembrane</keyword>
<dbReference type="RefSeq" id="WP_106535988.1">
    <property type="nucleotide sequence ID" value="NZ_ML142898.1"/>
</dbReference>
<reference evidence="3 4" key="1">
    <citation type="submission" date="2018-03" db="EMBL/GenBank/DDBJ databases">
        <title>Genomic Encyclopedia of Archaeal and Bacterial Type Strains, Phase II (KMG-II): from individual species to whole genera.</title>
        <authorList>
            <person name="Goeker M."/>
        </authorList>
    </citation>
    <scope>NUCLEOTIDE SEQUENCE [LARGE SCALE GENOMIC DNA]</scope>
    <source>
        <strain evidence="3 4">DSM 45211</strain>
    </source>
</reference>
<evidence type="ECO:0008006" key="5">
    <source>
        <dbReference type="Google" id="ProtNLM"/>
    </source>
</evidence>
<feature type="signal peptide" evidence="2">
    <location>
        <begin position="1"/>
        <end position="20"/>
    </location>
</feature>
<comment type="caution">
    <text evidence="3">The sequence shown here is derived from an EMBL/GenBank/DDBJ whole genome shotgun (WGS) entry which is preliminary data.</text>
</comment>
<evidence type="ECO:0000256" key="2">
    <source>
        <dbReference type="SAM" id="SignalP"/>
    </source>
</evidence>
<evidence type="ECO:0000313" key="3">
    <source>
        <dbReference type="EMBL" id="PSL07021.1"/>
    </source>
</evidence>
<keyword evidence="1" id="KW-0472">Membrane</keyword>
<proteinExistence type="predicted"/>
<feature type="transmembrane region" description="Helical" evidence="1">
    <location>
        <begin position="30"/>
        <end position="47"/>
    </location>
</feature>
<dbReference type="AlphaFoldDB" id="A0A2P8EC27"/>
<feature type="chain" id="PRO_5015203957" description="MFS transporter" evidence="2">
    <location>
        <begin position="21"/>
        <end position="166"/>
    </location>
</feature>
<evidence type="ECO:0000256" key="1">
    <source>
        <dbReference type="SAM" id="Phobius"/>
    </source>
</evidence>
<feature type="transmembrane region" description="Helical" evidence="1">
    <location>
        <begin position="54"/>
        <end position="73"/>
    </location>
</feature>
<organism evidence="3 4">
    <name type="scientific">Haloactinopolyspora alba</name>
    <dbReference type="NCBI Taxonomy" id="648780"/>
    <lineage>
        <taxon>Bacteria</taxon>
        <taxon>Bacillati</taxon>
        <taxon>Actinomycetota</taxon>
        <taxon>Actinomycetes</taxon>
        <taxon>Jiangellales</taxon>
        <taxon>Jiangellaceae</taxon>
        <taxon>Haloactinopolyspora</taxon>
    </lineage>
</organism>
<feature type="transmembrane region" description="Helical" evidence="1">
    <location>
        <begin position="85"/>
        <end position="105"/>
    </location>
</feature>
<dbReference type="Proteomes" id="UP000243528">
    <property type="component" value="Unassembled WGS sequence"/>
</dbReference>
<keyword evidence="1" id="KW-1133">Transmembrane helix</keyword>
<keyword evidence="4" id="KW-1185">Reference proteome</keyword>
<keyword evidence="2" id="KW-0732">Signal</keyword>
<gene>
    <name evidence="3" type="ORF">CLV30_102410</name>
</gene>
<accession>A0A2P8EC27</accession>
<evidence type="ECO:0000313" key="4">
    <source>
        <dbReference type="Proteomes" id="UP000243528"/>
    </source>
</evidence>
<sequence length="166" mass="16311">MLRGGFLACLCLVVSLLGHAAGGGAVHVTAGLLAGGLVVAGSCIAVAGAQRGFVGILVATTAAQLLLHLLAGAEAHHGHAGAAPSGPGMITAHVLASLVVSAIVADGERLVWTLCALVTTRRLRALLDVTAPAPPTASAPAAVAAVPIPTHAFPRQGATWRGPPRS</sequence>